<comment type="caution">
    <text evidence="1">The sequence shown here is derived from an EMBL/GenBank/DDBJ whole genome shotgun (WGS) entry which is preliminary data.</text>
</comment>
<accession>A0A2W5RXK0</accession>
<evidence type="ECO:0000313" key="2">
    <source>
        <dbReference type="Proteomes" id="UP000249282"/>
    </source>
</evidence>
<name>A0A2W5RXK0_ACIJO</name>
<dbReference type="Proteomes" id="UP000249282">
    <property type="component" value="Unassembled WGS sequence"/>
</dbReference>
<organism evidence="1 2">
    <name type="scientific">Acinetobacter johnsonii</name>
    <dbReference type="NCBI Taxonomy" id="40214"/>
    <lineage>
        <taxon>Bacteria</taxon>
        <taxon>Pseudomonadati</taxon>
        <taxon>Pseudomonadota</taxon>
        <taxon>Gammaproteobacteria</taxon>
        <taxon>Moraxellales</taxon>
        <taxon>Moraxellaceae</taxon>
        <taxon>Acinetobacter</taxon>
    </lineage>
</organism>
<dbReference type="EMBL" id="QFQJ01000003">
    <property type="protein sequence ID" value="PZQ93492.1"/>
    <property type="molecule type" value="Genomic_DNA"/>
</dbReference>
<reference evidence="1 2" key="1">
    <citation type="submission" date="2017-11" db="EMBL/GenBank/DDBJ databases">
        <title>Infants hospitalized years apart are colonized by the same room-sourced microbial strains.</title>
        <authorList>
            <person name="Brooks B."/>
            <person name="Olm M.R."/>
            <person name="Firek B.A."/>
            <person name="Baker R."/>
            <person name="Thomas B.C."/>
            <person name="Morowitz M.J."/>
            <person name="Banfield J.F."/>
        </authorList>
    </citation>
    <scope>NUCLEOTIDE SEQUENCE [LARGE SCALE GENOMIC DNA]</scope>
    <source>
        <strain evidence="1">S2_003_000_R3_20</strain>
    </source>
</reference>
<evidence type="ECO:0008006" key="3">
    <source>
        <dbReference type="Google" id="ProtNLM"/>
    </source>
</evidence>
<proteinExistence type="predicted"/>
<evidence type="ECO:0000313" key="1">
    <source>
        <dbReference type="EMBL" id="PZQ93492.1"/>
    </source>
</evidence>
<gene>
    <name evidence="1" type="ORF">DI542_01235</name>
</gene>
<protein>
    <recommendedName>
        <fullName evidence="3">NlpC/P60 domain-containing protein</fullName>
    </recommendedName>
</protein>
<sequence>MINALFHCEYNPQKFHCVHFVIQAAQLIYGLDYSKCFVGLTGSLDEAIKTSRTTVHQNRLIKQPIEGCIVLMTYQDGSSHVGLFYRHRIFHLTEKGVSRPTLNEIKPLFKRMRFYEPNLHHSEWTGSE</sequence>
<dbReference type="AlphaFoldDB" id="A0A2W5RXK0"/>